<dbReference type="InterPro" id="IPR000408">
    <property type="entry name" value="Reg_chr_condens"/>
</dbReference>
<dbReference type="InterPro" id="IPR036236">
    <property type="entry name" value="Znf_C2H2_sf"/>
</dbReference>
<feature type="region of interest" description="Disordered" evidence="4">
    <location>
        <begin position="820"/>
        <end position="893"/>
    </location>
</feature>
<dbReference type="Pfam" id="PF12874">
    <property type="entry name" value="zf-met"/>
    <property type="match status" value="1"/>
</dbReference>
<dbReference type="Proteomes" id="UP000002630">
    <property type="component" value="Linkage Group LG16"/>
</dbReference>
<dbReference type="PROSITE" id="PS50088">
    <property type="entry name" value="ANK_REPEAT"/>
    <property type="match status" value="2"/>
</dbReference>
<dbReference type="PANTHER" id="PTHR22872:SF2">
    <property type="entry name" value="INHIBITOR OF BRUTON TYROSINE KINASE"/>
    <property type="match status" value="1"/>
</dbReference>
<evidence type="ECO:0000313" key="7">
    <source>
        <dbReference type="Proteomes" id="UP000002630"/>
    </source>
</evidence>
<dbReference type="STRING" id="2880.D8LRB9"/>
<dbReference type="InterPro" id="IPR002110">
    <property type="entry name" value="Ankyrin_rpt"/>
</dbReference>
<feature type="region of interest" description="Disordered" evidence="4">
    <location>
        <begin position="582"/>
        <end position="622"/>
    </location>
</feature>
<dbReference type="OrthoDB" id="21416at2759"/>
<feature type="compositionally biased region" description="Polar residues" evidence="4">
    <location>
        <begin position="115"/>
        <end position="128"/>
    </location>
</feature>
<feature type="repeat" description="RCC1" evidence="3">
    <location>
        <begin position="220"/>
        <end position="271"/>
    </location>
</feature>
<sequence length="1310" mass="140347">MANIWDHVLDASLDGVGSMLEDGVPVDSRNSLGETPLHLAARHGLEEMATVLIDAGASVHLKDWESGWTPLHRSLYFGHIRLSLLLLQAGALLDGGRDQPDRDYRQKHRARSRSESVSSTGKYRSGTSARRRINDGLGDFEGNSPLDVLSLELRNHLKIARESGVGGDVFSFGKADFTLGYDSFGRADIIPPRRVESLANLHVTRVAASKHHSAAVTVCGKLFTWGHGKSGRLGHGNEEVCMLPTPVDGLAHQAVTDVSVAETHTAALTREGELYTWGRDRFGQLGHGSAGSSGRFAPKRVEGLRKVTVVAVAAGTEHTAVATSSGHCYTFGRNNHGQLGLAGVKETCAPRVVSYLASGASRGAGGVGRHVIKVSASARSTVVVTRGIDRGSGLQTVNEVHQWGHGSPVPSRVSFNSAKDASPSSRWQTHDARVDIVDVAAARCHNVALDRVGMVFTWGFGADHLGLDPRETRTARGPQLVAAMLPENCGGNPISVSASDQHSCVVTDTGDLFTWGTSGGEGGALGHGSNRWQPLAKRVPSLKKVARVAAAPDHTVVLLQASCPSLPHGAAFATVDALSNEHEEGGHSLIEEEGEDADSDIDDGDDERRDSSSHGGGLFTTNPARGFEPLTLKQCCEAKLAREVDLHNAGAMLAYADALDAPALLLYCAEYVKRNLDAVLVLGCASTTSCLLEASGELVSSLLCGARSREPTARASAVAEPSVADGAGFGLHEEEGLDLELQATALARADMRAKTPSAKVAARAVRSLKKKIARVKEWERMREKGKDLSADQMSKVDQMGRMEAELTSLDSQLERAKLAQAARSSRLEAGSARATEASPSSKTPEVKRTLFRNESGMDGRDIPALDPDLDATSASSLKTGEWTPQLDLSHDDTKATEKRTINCEACSIKCASAAMYADHLRGRRHRATTLRLEQQLHKATKESQPEPQVPRSWASVPAAQDHSAAAAAALDAAANCNTVPTNAKLPHRSEGRQASCPEASPSHAHQARRPSNQLPRGKELSTMRHALEGQQRAATMLMGSAGKEEAATATQGMSFLRSTTRGDSQRQQLQQQDAPTTAVYSLVDFMAPSHGKKSSRRTQASEKPKAVHAWKSEAAGPVEPNSPSSPAEAKEFEPLRTRKSFHEILEEEEREKLEREEYGKNAWFIPGKGKPRSTSFEGIVQQQRREEMVAEEEKLRQMEEEMLGLALEMSKQEAQPTPAQSRGSGSRKGREGRGGRKQESRAPRKHPSARGKGSQPLGGVETGAKGSQPLGGEETDPRAQSGNGRRRRAKRSSAVENQGAEPTVESSGSR</sequence>
<dbReference type="Pfam" id="PF00415">
    <property type="entry name" value="RCC1"/>
    <property type="match status" value="3"/>
</dbReference>
<keyword evidence="2" id="KW-0040">ANK repeat</keyword>
<feature type="compositionally biased region" description="Acidic residues" evidence="4">
    <location>
        <begin position="591"/>
        <end position="605"/>
    </location>
</feature>
<feature type="region of interest" description="Disordered" evidence="4">
    <location>
        <begin position="981"/>
        <end position="1017"/>
    </location>
</feature>
<accession>D8LRB9</accession>
<dbReference type="SUPFAM" id="SSF57667">
    <property type="entry name" value="beta-beta-alpha zinc fingers"/>
    <property type="match status" value="1"/>
</dbReference>
<feature type="repeat" description="RCC1" evidence="3">
    <location>
        <begin position="326"/>
        <end position="387"/>
    </location>
</feature>
<feature type="region of interest" description="Disordered" evidence="4">
    <location>
        <begin position="97"/>
        <end position="128"/>
    </location>
</feature>
<dbReference type="InterPro" id="IPR009091">
    <property type="entry name" value="RCC1/BLIP-II"/>
</dbReference>
<dbReference type="Gene3D" id="1.25.40.20">
    <property type="entry name" value="Ankyrin repeat-containing domain"/>
    <property type="match status" value="1"/>
</dbReference>
<name>D8LRB9_ECTSI</name>
<evidence type="ECO:0000259" key="5">
    <source>
        <dbReference type="Pfam" id="PF12874"/>
    </source>
</evidence>
<dbReference type="PRINTS" id="PR00633">
    <property type="entry name" value="RCCNDNSATION"/>
</dbReference>
<dbReference type="InterPro" id="IPR036770">
    <property type="entry name" value="Ankyrin_rpt-contain_sf"/>
</dbReference>
<keyword evidence="7" id="KW-1185">Reference proteome</keyword>
<reference evidence="6 7" key="1">
    <citation type="journal article" date="2010" name="Nature">
        <title>The Ectocarpus genome and the independent evolution of multicellularity in brown algae.</title>
        <authorList>
            <person name="Cock J.M."/>
            <person name="Sterck L."/>
            <person name="Rouze P."/>
            <person name="Scornet D."/>
            <person name="Allen A.E."/>
            <person name="Amoutzias G."/>
            <person name="Anthouard V."/>
            <person name="Artiguenave F."/>
            <person name="Aury J.M."/>
            <person name="Badger J.H."/>
            <person name="Beszteri B."/>
            <person name="Billiau K."/>
            <person name="Bonnet E."/>
            <person name="Bothwell J.H."/>
            <person name="Bowler C."/>
            <person name="Boyen C."/>
            <person name="Brownlee C."/>
            <person name="Carrano C.J."/>
            <person name="Charrier B."/>
            <person name="Cho G.Y."/>
            <person name="Coelho S.M."/>
            <person name="Collen J."/>
            <person name="Corre E."/>
            <person name="Da Silva C."/>
            <person name="Delage L."/>
            <person name="Delaroque N."/>
            <person name="Dittami S.M."/>
            <person name="Doulbeau S."/>
            <person name="Elias M."/>
            <person name="Farnham G."/>
            <person name="Gachon C.M."/>
            <person name="Gschloessl B."/>
            <person name="Heesch S."/>
            <person name="Jabbari K."/>
            <person name="Jubin C."/>
            <person name="Kawai H."/>
            <person name="Kimura K."/>
            <person name="Kloareg B."/>
            <person name="Kupper F.C."/>
            <person name="Lang D."/>
            <person name="Le Bail A."/>
            <person name="Leblanc C."/>
            <person name="Lerouge P."/>
            <person name="Lohr M."/>
            <person name="Lopez P.J."/>
            <person name="Martens C."/>
            <person name="Maumus F."/>
            <person name="Michel G."/>
            <person name="Miranda-Saavedra D."/>
            <person name="Morales J."/>
            <person name="Moreau H."/>
            <person name="Motomura T."/>
            <person name="Nagasato C."/>
            <person name="Napoli C.A."/>
            <person name="Nelson D.R."/>
            <person name="Nyvall-Collen P."/>
            <person name="Peters A.F."/>
            <person name="Pommier C."/>
            <person name="Potin P."/>
            <person name="Poulain J."/>
            <person name="Quesneville H."/>
            <person name="Read B."/>
            <person name="Rensing S.A."/>
            <person name="Ritter A."/>
            <person name="Rousvoal S."/>
            <person name="Samanta M."/>
            <person name="Samson G."/>
            <person name="Schroeder D.C."/>
            <person name="Segurens B."/>
            <person name="Strittmatter M."/>
            <person name="Tonon T."/>
            <person name="Tregear J.W."/>
            <person name="Valentin K."/>
            <person name="von Dassow P."/>
            <person name="Yamagishi T."/>
            <person name="Van de Peer Y."/>
            <person name="Wincker P."/>
        </authorList>
    </citation>
    <scope>NUCLEOTIDE SEQUENCE [LARGE SCALE GENOMIC DNA]</scope>
    <source>
        <strain evidence="7">Ec32 / CCAP1310/4</strain>
    </source>
</reference>
<dbReference type="SUPFAM" id="SSF48403">
    <property type="entry name" value="Ankyrin repeat"/>
    <property type="match status" value="1"/>
</dbReference>
<dbReference type="Pfam" id="PF12796">
    <property type="entry name" value="Ank_2"/>
    <property type="match status" value="1"/>
</dbReference>
<feature type="repeat" description="RCC1" evidence="3">
    <location>
        <begin position="272"/>
        <end position="325"/>
    </location>
</feature>
<dbReference type="PROSITE" id="PS50297">
    <property type="entry name" value="ANK_REP_REGION"/>
    <property type="match status" value="2"/>
</dbReference>
<feature type="domain" description="C2H2-type" evidence="5">
    <location>
        <begin position="902"/>
        <end position="925"/>
    </location>
</feature>
<dbReference type="EMBL" id="FN648863">
    <property type="protein sequence ID" value="CBN75024.1"/>
    <property type="molecule type" value="Genomic_DNA"/>
</dbReference>
<dbReference type="Gene3D" id="2.130.10.30">
    <property type="entry name" value="Regulator of chromosome condensation 1/beta-lactamase-inhibitor protein II"/>
    <property type="match status" value="3"/>
</dbReference>
<evidence type="ECO:0000256" key="2">
    <source>
        <dbReference type="PROSITE-ProRule" id="PRU00023"/>
    </source>
</evidence>
<dbReference type="SMART" id="SM00248">
    <property type="entry name" value="ANK"/>
    <property type="match status" value="2"/>
</dbReference>
<evidence type="ECO:0000313" key="6">
    <source>
        <dbReference type="EMBL" id="CBN75024.1"/>
    </source>
</evidence>
<evidence type="ECO:0000256" key="4">
    <source>
        <dbReference type="SAM" id="MobiDB-lite"/>
    </source>
</evidence>
<feature type="compositionally biased region" description="Basic and acidic residues" evidence="4">
    <location>
        <begin position="1228"/>
        <end position="1242"/>
    </location>
</feature>
<protein>
    <submittedName>
        <fullName evidence="6">Regulator of chromosome condensation, RCC1 Ankyrin ubiquitin interaction motif, zinc finger protein</fullName>
    </submittedName>
</protein>
<feature type="repeat" description="ANK" evidence="2">
    <location>
        <begin position="32"/>
        <end position="64"/>
    </location>
</feature>
<dbReference type="PROSITE" id="PS50012">
    <property type="entry name" value="RCC1_3"/>
    <property type="match status" value="6"/>
</dbReference>
<feature type="compositionally biased region" description="Basic and acidic residues" evidence="4">
    <location>
        <begin position="1183"/>
        <end position="1199"/>
    </location>
</feature>
<dbReference type="eggNOG" id="KOG1426">
    <property type="taxonomic scope" value="Eukaryota"/>
</dbReference>
<proteinExistence type="predicted"/>
<feature type="repeat" description="RCC1" evidence="3">
    <location>
        <begin position="167"/>
        <end position="219"/>
    </location>
</feature>
<dbReference type="PANTHER" id="PTHR22872">
    <property type="entry name" value="BTK-BINDING PROTEIN-RELATED"/>
    <property type="match status" value="1"/>
</dbReference>
<keyword evidence="1" id="KW-0677">Repeat</keyword>
<feature type="region of interest" description="Disordered" evidence="4">
    <location>
        <begin position="1088"/>
        <end position="1138"/>
    </location>
</feature>
<feature type="compositionally biased region" description="Basic and acidic residues" evidence="4">
    <location>
        <begin position="1128"/>
        <end position="1138"/>
    </location>
</feature>
<dbReference type="SUPFAM" id="SSF50985">
    <property type="entry name" value="RCC1/BLIP-II"/>
    <property type="match status" value="1"/>
</dbReference>
<feature type="repeat" description="ANK" evidence="2">
    <location>
        <begin position="66"/>
        <end position="98"/>
    </location>
</feature>
<evidence type="ECO:0000256" key="1">
    <source>
        <dbReference type="ARBA" id="ARBA00022737"/>
    </source>
</evidence>
<dbReference type="InterPro" id="IPR051625">
    <property type="entry name" value="Signaling_Regulatory_Domain"/>
</dbReference>
<dbReference type="InParanoid" id="D8LRB9"/>
<dbReference type="InterPro" id="IPR013087">
    <property type="entry name" value="Znf_C2H2_type"/>
</dbReference>
<feature type="region of interest" description="Disordered" evidence="4">
    <location>
        <begin position="937"/>
        <end position="960"/>
    </location>
</feature>
<organism evidence="6 7">
    <name type="scientific">Ectocarpus siliculosus</name>
    <name type="common">Brown alga</name>
    <name type="synonym">Conferva siliculosa</name>
    <dbReference type="NCBI Taxonomy" id="2880"/>
    <lineage>
        <taxon>Eukaryota</taxon>
        <taxon>Sar</taxon>
        <taxon>Stramenopiles</taxon>
        <taxon>Ochrophyta</taxon>
        <taxon>PX clade</taxon>
        <taxon>Phaeophyceae</taxon>
        <taxon>Ectocarpales</taxon>
        <taxon>Ectocarpaceae</taxon>
        <taxon>Ectocarpus</taxon>
    </lineage>
</organism>
<feature type="repeat" description="RCC1" evidence="3">
    <location>
        <begin position="453"/>
        <end position="509"/>
    </location>
</feature>
<gene>
    <name evidence="6" type="ORF">Esi_0064_0081</name>
</gene>
<feature type="region of interest" description="Disordered" evidence="4">
    <location>
        <begin position="1163"/>
        <end position="1310"/>
    </location>
</feature>
<feature type="repeat" description="RCC1" evidence="3">
    <location>
        <begin position="510"/>
        <end position="561"/>
    </location>
</feature>
<evidence type="ECO:0000256" key="3">
    <source>
        <dbReference type="PROSITE-ProRule" id="PRU00235"/>
    </source>
</evidence>
<dbReference type="Pfam" id="PF13540">
    <property type="entry name" value="RCC1_2"/>
    <property type="match status" value="1"/>
</dbReference>
<feature type="compositionally biased region" description="Polar residues" evidence="4">
    <location>
        <begin position="1172"/>
        <end position="1182"/>
    </location>
</feature>
<dbReference type="Gene3D" id="3.30.160.60">
    <property type="entry name" value="Classic Zinc Finger"/>
    <property type="match status" value="1"/>
</dbReference>
<dbReference type="EMBL" id="FN649741">
    <property type="protein sequence ID" value="CBN75024.1"/>
    <property type="molecule type" value="Genomic_DNA"/>
</dbReference>